<dbReference type="Gene3D" id="1.10.260.40">
    <property type="entry name" value="lambda repressor-like DNA-binding domains"/>
    <property type="match status" value="1"/>
</dbReference>
<name>A0ABT8SPR4_9CAUL</name>
<dbReference type="Proteomes" id="UP001169063">
    <property type="component" value="Unassembled WGS sequence"/>
</dbReference>
<organism evidence="2 3">
    <name type="scientific">Peiella sedimenti</name>
    <dbReference type="NCBI Taxonomy" id="3061083"/>
    <lineage>
        <taxon>Bacteria</taxon>
        <taxon>Pseudomonadati</taxon>
        <taxon>Pseudomonadota</taxon>
        <taxon>Alphaproteobacteria</taxon>
        <taxon>Caulobacterales</taxon>
        <taxon>Caulobacteraceae</taxon>
        <taxon>Peiella</taxon>
    </lineage>
</organism>
<dbReference type="SUPFAM" id="SSF47413">
    <property type="entry name" value="lambda repressor-like DNA-binding domains"/>
    <property type="match status" value="1"/>
</dbReference>
<dbReference type="PROSITE" id="PS50943">
    <property type="entry name" value="HTH_CROC1"/>
    <property type="match status" value="1"/>
</dbReference>
<dbReference type="SMART" id="SM00530">
    <property type="entry name" value="HTH_XRE"/>
    <property type="match status" value="1"/>
</dbReference>
<evidence type="ECO:0000313" key="3">
    <source>
        <dbReference type="Proteomes" id="UP001169063"/>
    </source>
</evidence>
<dbReference type="CDD" id="cd00093">
    <property type="entry name" value="HTH_XRE"/>
    <property type="match status" value="1"/>
</dbReference>
<proteinExistence type="predicted"/>
<dbReference type="InterPro" id="IPR001387">
    <property type="entry name" value="Cro/C1-type_HTH"/>
</dbReference>
<dbReference type="InterPro" id="IPR010982">
    <property type="entry name" value="Lambda_DNA-bd_dom_sf"/>
</dbReference>
<dbReference type="EMBL" id="JAUKTR010000003">
    <property type="protein sequence ID" value="MDO1559297.1"/>
    <property type="molecule type" value="Genomic_DNA"/>
</dbReference>
<feature type="domain" description="HTH cro/C1-type" evidence="1">
    <location>
        <begin position="1"/>
        <end position="55"/>
    </location>
</feature>
<reference evidence="2" key="1">
    <citation type="submission" date="2023-07" db="EMBL/GenBank/DDBJ databases">
        <title>Brevundimonas soil sp. nov., isolated from the soil of chemical plant.</title>
        <authorList>
            <person name="Wu N."/>
        </authorList>
    </citation>
    <scope>NUCLEOTIDE SEQUENCE</scope>
    <source>
        <strain evidence="2">XZ-24</strain>
    </source>
</reference>
<protein>
    <submittedName>
        <fullName evidence="2">Helix-turn-helix transcriptional regulator</fullName>
    </submittedName>
</protein>
<accession>A0ABT8SPR4</accession>
<comment type="caution">
    <text evidence="2">The sequence shown here is derived from an EMBL/GenBank/DDBJ whole genome shotgun (WGS) entry which is preliminary data.</text>
</comment>
<evidence type="ECO:0000313" key="2">
    <source>
        <dbReference type="EMBL" id="MDO1559297.1"/>
    </source>
</evidence>
<gene>
    <name evidence="2" type="ORF">Q0812_07640</name>
</gene>
<keyword evidence="3" id="KW-1185">Reference proteome</keyword>
<dbReference type="RefSeq" id="WP_302109733.1">
    <property type="nucleotide sequence ID" value="NZ_JAUKTR010000003.1"/>
</dbReference>
<evidence type="ECO:0000259" key="1">
    <source>
        <dbReference type="PROSITE" id="PS50943"/>
    </source>
</evidence>
<sequence>MRLLRRRQQISQQRLADALGLTFQQVQKYEKGSNRISASKLWDIARFLETPIDYFFEGLTAGAVAGMAEPEGPRFTYDFLATREGTELSELFPRLRPDQRRQILALIRTMVEDVAKD</sequence>
<dbReference type="Pfam" id="PF01381">
    <property type="entry name" value="HTH_3"/>
    <property type="match status" value="1"/>
</dbReference>